<dbReference type="AlphaFoldDB" id="C5K5G7"/>
<evidence type="ECO:0000313" key="2">
    <source>
        <dbReference type="Proteomes" id="UP000007800"/>
    </source>
</evidence>
<dbReference type="Proteomes" id="UP000007800">
    <property type="component" value="Unassembled WGS sequence"/>
</dbReference>
<dbReference type="InterPro" id="IPR029063">
    <property type="entry name" value="SAM-dependent_MTases_sf"/>
</dbReference>
<dbReference type="GO" id="GO:0106370">
    <property type="term" value="F:protein-L-histidine N-pros-methyltransferase activity"/>
    <property type="evidence" value="ECO:0007669"/>
    <property type="project" value="InterPro"/>
</dbReference>
<name>C5K5G7_PERM5</name>
<evidence type="ECO:0000313" key="1">
    <source>
        <dbReference type="EMBL" id="EER20283.1"/>
    </source>
</evidence>
<sequence length="128" mass="14315">MYYVMWAPCASICLARAQVQAVLQRPKLFMVSEKQWRKLLSHSKLKLENSTSDVSCLDIGAGCGDLTVGFMNLFKANNVTATEVSKMMCRRLSQKGIRAVRTADPILPEVSPTLKKFDAVFCLNVLDR</sequence>
<protein>
    <recommendedName>
        <fullName evidence="3">Methyltransferase domain-containing protein</fullName>
    </recommendedName>
</protein>
<dbReference type="PANTHER" id="PTHR12890">
    <property type="entry name" value="DREV PROTEIN"/>
    <property type="match status" value="1"/>
</dbReference>
<dbReference type="EMBL" id="GG670591">
    <property type="protein sequence ID" value="EER20283.1"/>
    <property type="molecule type" value="Genomic_DNA"/>
</dbReference>
<dbReference type="OrthoDB" id="199041at2759"/>
<dbReference type="Gene3D" id="3.40.50.150">
    <property type="entry name" value="Vaccinia Virus protein VP39"/>
    <property type="match status" value="1"/>
</dbReference>
<dbReference type="CDD" id="cd02440">
    <property type="entry name" value="AdoMet_MTases"/>
    <property type="match status" value="1"/>
</dbReference>
<dbReference type="GeneID" id="9053833"/>
<accession>C5K5G7</accession>
<evidence type="ECO:0008006" key="3">
    <source>
        <dbReference type="Google" id="ProtNLM"/>
    </source>
</evidence>
<dbReference type="Pfam" id="PF05219">
    <property type="entry name" value="DREV"/>
    <property type="match status" value="1"/>
</dbReference>
<organism evidence="2">
    <name type="scientific">Perkinsus marinus (strain ATCC 50983 / TXsc)</name>
    <dbReference type="NCBI Taxonomy" id="423536"/>
    <lineage>
        <taxon>Eukaryota</taxon>
        <taxon>Sar</taxon>
        <taxon>Alveolata</taxon>
        <taxon>Perkinsozoa</taxon>
        <taxon>Perkinsea</taxon>
        <taxon>Perkinsida</taxon>
        <taxon>Perkinsidae</taxon>
        <taxon>Perkinsus</taxon>
    </lineage>
</organism>
<gene>
    <name evidence="1" type="ORF">Pmar_PMAR028562</name>
</gene>
<dbReference type="InParanoid" id="C5K5G7"/>
<keyword evidence="2" id="KW-1185">Reference proteome</keyword>
<proteinExistence type="predicted"/>
<dbReference type="InterPro" id="IPR007884">
    <property type="entry name" value="METL9"/>
</dbReference>
<dbReference type="PANTHER" id="PTHR12890:SF0">
    <property type="entry name" value="PROTEIN-L-HISTIDINE N-PROS-METHYLTRANSFERASE"/>
    <property type="match status" value="1"/>
</dbReference>
<dbReference type="SUPFAM" id="SSF53335">
    <property type="entry name" value="S-adenosyl-L-methionine-dependent methyltransferases"/>
    <property type="match status" value="1"/>
</dbReference>
<reference evidence="1 2" key="1">
    <citation type="submission" date="2008-07" db="EMBL/GenBank/DDBJ databases">
        <authorList>
            <person name="El-Sayed N."/>
            <person name="Caler E."/>
            <person name="Inman J."/>
            <person name="Amedeo P."/>
            <person name="Hass B."/>
            <person name="Wortman J."/>
        </authorList>
    </citation>
    <scope>NUCLEOTIDE SEQUENCE [LARGE SCALE GENOMIC DNA]</scope>
    <source>
        <strain evidence="2">ATCC 50983 / TXsc</strain>
    </source>
</reference>
<dbReference type="RefSeq" id="XP_002788487.1">
    <property type="nucleotide sequence ID" value="XM_002788441.1"/>
</dbReference>